<dbReference type="PROSITE" id="PS51257">
    <property type="entry name" value="PROKAR_LIPOPROTEIN"/>
    <property type="match status" value="1"/>
</dbReference>
<dbReference type="RefSeq" id="WP_027887545.1">
    <property type="nucleotide sequence ID" value="NZ_JBHSXZ010000008.1"/>
</dbReference>
<dbReference type="EMBL" id="QWKX01000062">
    <property type="protein sequence ID" value="RIH75604.1"/>
    <property type="molecule type" value="Genomic_DNA"/>
</dbReference>
<dbReference type="AlphaFoldDB" id="A0A399DTN7"/>
<dbReference type="OrthoDB" id="25876at2"/>
<proteinExistence type="predicted"/>
<comment type="caution">
    <text evidence="1">The sequence shown here is derived from an EMBL/GenBank/DDBJ whole genome shotgun (WGS) entry which is preliminary data.</text>
</comment>
<evidence type="ECO:0008006" key="3">
    <source>
        <dbReference type="Google" id="ProtNLM"/>
    </source>
</evidence>
<sequence length="194" mass="19401">MKRAGSLIGILVLALAGCGLVSSPPINNPFGLEGQQTSINLGPSPAATGSLSVNTTFPDITLSLPVTPTGFNYNLAISGVALSGCPSTPPSSINVTMSLELTVSDNPPTGPREAEAKAENVQFTLTQSGSGYSVGNISNGSLSFSNLGTLLNILQSGGPNTATLSGTVNTTSNPDLAGCTMTITWGGGQGVLAF</sequence>
<organism evidence="1 2">
    <name type="scientific">Meiothermus taiwanensis</name>
    <dbReference type="NCBI Taxonomy" id="172827"/>
    <lineage>
        <taxon>Bacteria</taxon>
        <taxon>Thermotogati</taxon>
        <taxon>Deinococcota</taxon>
        <taxon>Deinococci</taxon>
        <taxon>Thermales</taxon>
        <taxon>Thermaceae</taxon>
        <taxon>Meiothermus</taxon>
    </lineage>
</organism>
<evidence type="ECO:0000313" key="2">
    <source>
        <dbReference type="Proteomes" id="UP000266089"/>
    </source>
</evidence>
<name>A0A399DTN7_9DEIN</name>
<gene>
    <name evidence="1" type="ORF">Mcate_02142</name>
</gene>
<reference evidence="1 2" key="1">
    <citation type="submission" date="2018-08" db="EMBL/GenBank/DDBJ databases">
        <title>Meiothermus cateniformans JCM 15151 genome sequencing project.</title>
        <authorList>
            <person name="Da Costa M.S."/>
            <person name="Albuquerque L."/>
            <person name="Raposo P."/>
            <person name="Froufe H.J.C."/>
            <person name="Barroso C.S."/>
            <person name="Egas C."/>
        </authorList>
    </citation>
    <scope>NUCLEOTIDE SEQUENCE [LARGE SCALE GENOMIC DNA]</scope>
    <source>
        <strain evidence="1 2">JCM 15151</strain>
    </source>
</reference>
<dbReference type="Proteomes" id="UP000266089">
    <property type="component" value="Unassembled WGS sequence"/>
</dbReference>
<accession>A0A399DTN7</accession>
<evidence type="ECO:0000313" key="1">
    <source>
        <dbReference type="EMBL" id="RIH75604.1"/>
    </source>
</evidence>
<protein>
    <recommendedName>
        <fullName evidence="3">Lipoprotein</fullName>
    </recommendedName>
</protein>